<dbReference type="Proteomes" id="UP000014760">
    <property type="component" value="Unassembled WGS sequence"/>
</dbReference>
<dbReference type="HOGENOM" id="CLU_402934_0_0_1"/>
<keyword evidence="3 6" id="KW-0812">Transmembrane</keyword>
<dbReference type="GO" id="GO:0004930">
    <property type="term" value="F:G protein-coupled receptor activity"/>
    <property type="evidence" value="ECO:0007669"/>
    <property type="project" value="InterPro"/>
</dbReference>
<feature type="transmembrane region" description="Helical" evidence="6">
    <location>
        <begin position="174"/>
        <end position="195"/>
    </location>
</feature>
<reference evidence="10" key="1">
    <citation type="submission" date="2012-12" db="EMBL/GenBank/DDBJ databases">
        <authorList>
            <person name="Hellsten U."/>
            <person name="Grimwood J."/>
            <person name="Chapman J.A."/>
            <person name="Shapiro H."/>
            <person name="Aerts A."/>
            <person name="Otillar R.P."/>
            <person name="Terry A.Y."/>
            <person name="Boore J.L."/>
            <person name="Simakov O."/>
            <person name="Marletaz F."/>
            <person name="Cho S.-J."/>
            <person name="Edsinger-Gonzales E."/>
            <person name="Havlak P."/>
            <person name="Kuo D.-H."/>
            <person name="Larsson T."/>
            <person name="Lv J."/>
            <person name="Arendt D."/>
            <person name="Savage R."/>
            <person name="Osoegawa K."/>
            <person name="de Jong P."/>
            <person name="Lindberg D.R."/>
            <person name="Seaver E.C."/>
            <person name="Weisblat D.A."/>
            <person name="Putnam N.H."/>
            <person name="Grigoriev I.V."/>
            <person name="Rokhsar D.S."/>
        </authorList>
    </citation>
    <scope>NUCLEOTIDE SEQUENCE</scope>
    <source>
        <strain evidence="10">I ESC-2004</strain>
    </source>
</reference>
<feature type="transmembrane region" description="Helical" evidence="6">
    <location>
        <begin position="360"/>
        <end position="384"/>
    </location>
</feature>
<reference evidence="9" key="3">
    <citation type="submission" date="2015-06" db="UniProtKB">
        <authorList>
            <consortium name="EnsemblMetazoa"/>
        </authorList>
    </citation>
    <scope>IDENTIFICATION</scope>
</reference>
<evidence type="ECO:0000256" key="1">
    <source>
        <dbReference type="ARBA" id="ARBA00004651"/>
    </source>
</evidence>
<dbReference type="Gene3D" id="1.20.1070.10">
    <property type="entry name" value="Rhodopsin 7-helix transmembrane proteins"/>
    <property type="match status" value="1"/>
</dbReference>
<feature type="transmembrane region" description="Helical" evidence="6">
    <location>
        <begin position="48"/>
        <end position="77"/>
    </location>
</feature>
<feature type="transmembrane region" description="Helical" evidence="6">
    <location>
        <begin position="253"/>
        <end position="273"/>
    </location>
</feature>
<dbReference type="EnsemblMetazoa" id="CapteT196246">
    <property type="protein sequence ID" value="CapteP196246"/>
    <property type="gene ID" value="CapteG196246"/>
</dbReference>
<feature type="transmembrane region" description="Helical" evidence="6">
    <location>
        <begin position="12"/>
        <end position="36"/>
    </location>
</feature>
<keyword evidence="2" id="KW-1003">Cell membrane</keyword>
<keyword evidence="5 6" id="KW-0472">Membrane</keyword>
<organism evidence="8">
    <name type="scientific">Capitella teleta</name>
    <name type="common">Polychaete worm</name>
    <dbReference type="NCBI Taxonomy" id="283909"/>
    <lineage>
        <taxon>Eukaryota</taxon>
        <taxon>Metazoa</taxon>
        <taxon>Spiralia</taxon>
        <taxon>Lophotrochozoa</taxon>
        <taxon>Annelida</taxon>
        <taxon>Polychaeta</taxon>
        <taxon>Sedentaria</taxon>
        <taxon>Scolecida</taxon>
        <taxon>Capitellidae</taxon>
        <taxon>Capitella</taxon>
    </lineage>
</organism>
<dbReference type="EMBL" id="KB307129">
    <property type="protein sequence ID" value="ELT99188.1"/>
    <property type="molecule type" value="Genomic_DNA"/>
</dbReference>
<feature type="transmembrane region" description="Helical" evidence="6">
    <location>
        <begin position="225"/>
        <end position="247"/>
    </location>
</feature>
<keyword evidence="4 6" id="KW-1133">Transmembrane helix</keyword>
<feature type="transmembrane region" description="Helical" evidence="6">
    <location>
        <begin position="83"/>
        <end position="110"/>
    </location>
</feature>
<evidence type="ECO:0000259" key="7">
    <source>
        <dbReference type="PROSITE" id="PS50262"/>
    </source>
</evidence>
<keyword evidence="10" id="KW-1185">Reference proteome</keyword>
<gene>
    <name evidence="8" type="ORF">CAPTEDRAFT_196246</name>
</gene>
<evidence type="ECO:0000313" key="10">
    <source>
        <dbReference type="Proteomes" id="UP000014760"/>
    </source>
</evidence>
<dbReference type="InterPro" id="IPR000276">
    <property type="entry name" value="GPCR_Rhodpsn"/>
</dbReference>
<dbReference type="SUPFAM" id="SSF81321">
    <property type="entry name" value="Family A G protein-coupled receptor-like"/>
    <property type="match status" value="1"/>
</dbReference>
<evidence type="ECO:0000256" key="4">
    <source>
        <dbReference type="ARBA" id="ARBA00022989"/>
    </source>
</evidence>
<proteinExistence type="predicted"/>
<dbReference type="PROSITE" id="PS50262">
    <property type="entry name" value="G_PROTEIN_RECEP_F1_2"/>
    <property type="match status" value="1"/>
</dbReference>
<dbReference type="EMBL" id="AMQN01010134">
    <property type="status" value="NOT_ANNOTATED_CDS"/>
    <property type="molecule type" value="Genomic_DNA"/>
</dbReference>
<feature type="domain" description="G-protein coupled receptors family 1 profile" evidence="7">
    <location>
        <begin position="27"/>
        <end position="273"/>
    </location>
</feature>
<dbReference type="AlphaFoldDB" id="R7TZ28"/>
<dbReference type="InterPro" id="IPR017452">
    <property type="entry name" value="GPCR_Rhodpsn_7TM"/>
</dbReference>
<evidence type="ECO:0000313" key="8">
    <source>
        <dbReference type="EMBL" id="ELT99188.1"/>
    </source>
</evidence>
<feature type="transmembrane region" description="Helical" evidence="6">
    <location>
        <begin position="131"/>
        <end position="154"/>
    </location>
</feature>
<dbReference type="Pfam" id="PF00001">
    <property type="entry name" value="7tm_1"/>
    <property type="match status" value="1"/>
</dbReference>
<accession>R7TZ28</accession>
<dbReference type="OrthoDB" id="5967704at2759"/>
<comment type="subcellular location">
    <subcellularLocation>
        <location evidence="1">Cell membrane</location>
        <topology evidence="1">Multi-pass membrane protein</topology>
    </subcellularLocation>
</comment>
<name>R7TZ28_CAPTE</name>
<dbReference type="PRINTS" id="PR00237">
    <property type="entry name" value="GPCRRHODOPSN"/>
</dbReference>
<evidence type="ECO:0000256" key="2">
    <source>
        <dbReference type="ARBA" id="ARBA00022475"/>
    </source>
</evidence>
<evidence type="ECO:0000256" key="3">
    <source>
        <dbReference type="ARBA" id="ARBA00022692"/>
    </source>
</evidence>
<reference evidence="8 10" key="2">
    <citation type="journal article" date="2013" name="Nature">
        <title>Insights into bilaterian evolution from three spiralian genomes.</title>
        <authorList>
            <person name="Simakov O."/>
            <person name="Marletaz F."/>
            <person name="Cho S.J."/>
            <person name="Edsinger-Gonzales E."/>
            <person name="Havlak P."/>
            <person name="Hellsten U."/>
            <person name="Kuo D.H."/>
            <person name="Larsson T."/>
            <person name="Lv J."/>
            <person name="Arendt D."/>
            <person name="Savage R."/>
            <person name="Osoegawa K."/>
            <person name="de Jong P."/>
            <person name="Grimwood J."/>
            <person name="Chapman J.A."/>
            <person name="Shapiro H."/>
            <person name="Aerts A."/>
            <person name="Otillar R.P."/>
            <person name="Terry A.Y."/>
            <person name="Boore J.L."/>
            <person name="Grigoriev I.V."/>
            <person name="Lindberg D.R."/>
            <person name="Seaver E.C."/>
            <person name="Weisblat D.A."/>
            <person name="Putnam N.H."/>
            <person name="Rokhsar D.S."/>
        </authorList>
    </citation>
    <scope>NUCLEOTIDE SEQUENCE</scope>
    <source>
        <strain evidence="8 10">I ESC-2004</strain>
    </source>
</reference>
<evidence type="ECO:0000256" key="5">
    <source>
        <dbReference type="ARBA" id="ARBA00023136"/>
    </source>
</evidence>
<dbReference type="PANTHER" id="PTHR22750">
    <property type="entry name" value="G-PROTEIN COUPLED RECEPTOR"/>
    <property type="match status" value="1"/>
</dbReference>
<protein>
    <recommendedName>
        <fullName evidence="7">G-protein coupled receptors family 1 profile domain-containing protein</fullName>
    </recommendedName>
</protein>
<dbReference type="GO" id="GO:0005886">
    <property type="term" value="C:plasma membrane"/>
    <property type="evidence" value="ECO:0007669"/>
    <property type="project" value="UniProtKB-SubCell"/>
</dbReference>
<evidence type="ECO:0000256" key="6">
    <source>
        <dbReference type="SAM" id="Phobius"/>
    </source>
</evidence>
<evidence type="ECO:0000313" key="9">
    <source>
        <dbReference type="EnsemblMetazoa" id="CapteP196246"/>
    </source>
</evidence>
<dbReference type="CDD" id="cd00637">
    <property type="entry name" value="7tm_classA_rhodopsin-like"/>
    <property type="match status" value="1"/>
</dbReference>
<sequence>MENISQTHVASLTAGLMISESVLAVVMNSLTITAIVKGNLVQKSVSHLFIASLIFVDLLCGVSMLSTQCVSMVYAVFGSSSVLVIVTWTNAVINAMVFPGSLFISLVIGLDRAIATTHPLKYKSILTHQRGFTLLTVIAIFIFLTVVPAALLNVLTLDEIPVIMHPTAIYPDGYTTFFTSPLIFSLLVANSLFYLKVLGAYKRTLTRYSTNNRLTMRSRKLTKTAMLTVLILIVCWLPLAVITAMPISCVNDVTYHSVFIVVVIPTFANNFIYAWNHRDFRRACSTCVLKSLSKHINMIEHEYSFTCDCVNKFSSCRVLKASCDTRSFIHFIMRRTRSKNIFKQKPKFVLRTHYSTWEFYLYRIIALLACMNLLVMLVFSAILFTDDAVIAVPKQFVTPGQYGNQGQNEDKWTPGRELALDTFDEKDNGTLMLFEQLLRHDKKPYFVNIKQVQCLYLGIDVTETLVQGDCVCESGWHGNQCSIPADVITASDLIKGHDLNIRDAPRRLVDVSFFGNGTKDWFGHLNRKFELTGDVIDVFLVLWPCFSNTTSCRTHTIDAAWSRVTRLLHFRKIRRKIVHAFLGNDVNANLSNPSNILKAVAENGFDILDNLKEDDFVVISMNSWDIIPRELCIFLKLHDGIPEAFYGNGTWIGRDISQLGTDSQKNMVLGGSVDFFERIEDYL</sequence>